<organism evidence="2 4">
    <name type="scientific">Pyrobaculum aerophilum</name>
    <dbReference type="NCBI Taxonomy" id="13773"/>
    <lineage>
        <taxon>Archaea</taxon>
        <taxon>Thermoproteota</taxon>
        <taxon>Thermoprotei</taxon>
        <taxon>Thermoproteales</taxon>
        <taxon>Thermoproteaceae</taxon>
        <taxon>Pyrobaculum</taxon>
    </lineage>
</organism>
<evidence type="ECO:0000313" key="1">
    <source>
        <dbReference type="EMBL" id="HII47819.1"/>
    </source>
</evidence>
<dbReference type="OrthoDB" id="26604at2157"/>
<dbReference type="OMA" id="RGCHSAY"/>
<dbReference type="EMBL" id="DUJP01000033">
    <property type="protein sequence ID" value="HII47819.1"/>
    <property type="molecule type" value="Genomic_DNA"/>
</dbReference>
<reference evidence="4 5" key="1">
    <citation type="submission" date="2017-07" db="EMBL/GenBank/DDBJ databases">
        <title>Draft genome sequence of aerobic hyperthermophilic archaea, Pyrobaculum aerophilum YKB31 and YKB32.</title>
        <authorList>
            <person name="Mochizuki T."/>
            <person name="Berliner A.J."/>
            <person name="Yoshida-Takashima Y."/>
            <person name="Takaki Y."/>
            <person name="Nunoura T."/>
            <person name="Takai K."/>
        </authorList>
    </citation>
    <scope>NUCLEOTIDE SEQUENCE [LARGE SCALE GENOMIC DNA]</scope>
    <source>
        <strain evidence="3 5">YKB31</strain>
        <strain evidence="2 4">YKB32</strain>
    </source>
</reference>
<accession>A0A371R0Y4</accession>
<evidence type="ECO:0000313" key="5">
    <source>
        <dbReference type="Proteomes" id="UP000257123"/>
    </source>
</evidence>
<protein>
    <submittedName>
        <fullName evidence="2">Uncharacterized protein</fullName>
    </submittedName>
</protein>
<name>A0A371R0Y4_9CREN</name>
<comment type="caution">
    <text evidence="2">The sequence shown here is derived from an EMBL/GenBank/DDBJ whole genome shotgun (WGS) entry which is preliminary data.</text>
</comment>
<dbReference type="EMBL" id="NMUE01000003">
    <property type="protein sequence ID" value="RFA98076.1"/>
    <property type="molecule type" value="Genomic_DNA"/>
</dbReference>
<dbReference type="Proteomes" id="UP000651120">
    <property type="component" value="Unassembled WGS sequence"/>
</dbReference>
<dbReference type="EMBL" id="NMUF01000031">
    <property type="protein sequence ID" value="RFA97129.1"/>
    <property type="molecule type" value="Genomic_DNA"/>
</dbReference>
<reference evidence="1" key="2">
    <citation type="journal article" date="2020" name="bioRxiv">
        <title>A rank-normalized archaeal taxonomy based on genome phylogeny resolves widespread incomplete and uneven classifications.</title>
        <authorList>
            <person name="Rinke C."/>
            <person name="Chuvochina M."/>
            <person name="Mussig A.J."/>
            <person name="Chaumeil P.-A."/>
            <person name="Waite D.W."/>
            <person name="Whitman W.B."/>
            <person name="Parks D.H."/>
            <person name="Hugenholtz P."/>
        </authorList>
    </citation>
    <scope>NUCLEOTIDE SEQUENCE</scope>
    <source>
        <strain evidence="1">UBA8839</strain>
    </source>
</reference>
<sequence>MKTLILLAVAAAAIGGAIFAFLNSAGITDVSALRGVNAPGEYVVSGSLKGVEITDKYVILKLGGGGFEITAVGDRRSMEALYGPITPASFESTVVVRGLYYPSNKTLVIRAILRGCHSAYGQPAANTR</sequence>
<dbReference type="Proteomes" id="UP000257123">
    <property type="component" value="Unassembled WGS sequence"/>
</dbReference>
<gene>
    <name evidence="3" type="ORF">CGL51_01690</name>
    <name evidence="2" type="ORF">CGL52_10085</name>
    <name evidence="1" type="ORF">HA333_10395</name>
</gene>
<dbReference type="Proteomes" id="UP000256877">
    <property type="component" value="Unassembled WGS sequence"/>
</dbReference>
<dbReference type="RefSeq" id="WP_011009518.1">
    <property type="nucleotide sequence ID" value="NZ_DUJP01000033.1"/>
</dbReference>
<proteinExistence type="predicted"/>
<evidence type="ECO:0000313" key="4">
    <source>
        <dbReference type="Proteomes" id="UP000256877"/>
    </source>
</evidence>
<evidence type="ECO:0000313" key="3">
    <source>
        <dbReference type="EMBL" id="RFA98076.1"/>
    </source>
</evidence>
<evidence type="ECO:0000313" key="2">
    <source>
        <dbReference type="EMBL" id="RFA97129.1"/>
    </source>
</evidence>
<dbReference type="GeneID" id="1466185"/>
<dbReference type="AlphaFoldDB" id="A0A371R0Y4"/>